<protein>
    <submittedName>
        <fullName evidence="2">Uncharacterized protein</fullName>
    </submittedName>
</protein>
<feature type="compositionally biased region" description="Low complexity" evidence="1">
    <location>
        <begin position="1"/>
        <end position="21"/>
    </location>
</feature>
<dbReference type="Proteomes" id="UP000186817">
    <property type="component" value="Unassembled WGS sequence"/>
</dbReference>
<reference evidence="2 3" key="1">
    <citation type="submission" date="2016-02" db="EMBL/GenBank/DDBJ databases">
        <title>Genome analysis of coral dinoflagellate symbionts highlights evolutionary adaptations to a symbiotic lifestyle.</title>
        <authorList>
            <person name="Aranda M."/>
            <person name="Li Y."/>
            <person name="Liew Y.J."/>
            <person name="Baumgarten S."/>
            <person name="Simakov O."/>
            <person name="Wilson M."/>
            <person name="Piel J."/>
            <person name="Ashoor H."/>
            <person name="Bougouffa S."/>
            <person name="Bajic V.B."/>
            <person name="Ryu T."/>
            <person name="Ravasi T."/>
            <person name="Bayer T."/>
            <person name="Micklem G."/>
            <person name="Kim H."/>
            <person name="Bhak J."/>
            <person name="Lajeunesse T.C."/>
            <person name="Voolstra C.R."/>
        </authorList>
    </citation>
    <scope>NUCLEOTIDE SEQUENCE [LARGE SCALE GENOMIC DNA]</scope>
    <source>
        <strain evidence="2 3">CCMP2467</strain>
    </source>
</reference>
<name>A0A1Q9EF18_SYMMI</name>
<sequence>MLSSSKGKGQGTTTSKGPSTTLSVYDAPNVQKETLSAYMKECAQQLKAIVKKVKTDKTNLSFTWPTGCRCDLDKEFPTVRKVFFDHRRDCRKFAEDLGAAREAELKGDANAYSEHRAQRATVRVLLDRMAGEIAGAMRDVRCAYHTVDLTVGFCRDQKDLLICACESSLACQRCASLADAEPVSAALRRRRHFWRCKRPAFLLRFGQTVEQLAPLVAFFRRSCPETTFHLIVTFL</sequence>
<evidence type="ECO:0000256" key="1">
    <source>
        <dbReference type="SAM" id="MobiDB-lite"/>
    </source>
</evidence>
<comment type="caution">
    <text evidence="2">The sequence shown here is derived from an EMBL/GenBank/DDBJ whole genome shotgun (WGS) entry which is preliminary data.</text>
</comment>
<dbReference type="OrthoDB" id="448578at2759"/>
<organism evidence="2 3">
    <name type="scientific">Symbiodinium microadriaticum</name>
    <name type="common">Dinoflagellate</name>
    <name type="synonym">Zooxanthella microadriatica</name>
    <dbReference type="NCBI Taxonomy" id="2951"/>
    <lineage>
        <taxon>Eukaryota</taxon>
        <taxon>Sar</taxon>
        <taxon>Alveolata</taxon>
        <taxon>Dinophyceae</taxon>
        <taxon>Suessiales</taxon>
        <taxon>Symbiodiniaceae</taxon>
        <taxon>Symbiodinium</taxon>
    </lineage>
</organism>
<gene>
    <name evidence="2" type="ORF">AK812_SmicGene10745</name>
</gene>
<dbReference type="AlphaFoldDB" id="A0A1Q9EF18"/>
<keyword evidence="3" id="KW-1185">Reference proteome</keyword>
<accession>A0A1Q9EF18</accession>
<dbReference type="EMBL" id="LSRX01000170">
    <property type="protein sequence ID" value="OLQ06013.1"/>
    <property type="molecule type" value="Genomic_DNA"/>
</dbReference>
<feature type="region of interest" description="Disordered" evidence="1">
    <location>
        <begin position="1"/>
        <end position="24"/>
    </location>
</feature>
<evidence type="ECO:0000313" key="3">
    <source>
        <dbReference type="Proteomes" id="UP000186817"/>
    </source>
</evidence>
<proteinExistence type="predicted"/>
<evidence type="ECO:0000313" key="2">
    <source>
        <dbReference type="EMBL" id="OLQ06013.1"/>
    </source>
</evidence>